<dbReference type="OrthoDB" id="1912087at2"/>
<dbReference type="GO" id="GO:0003677">
    <property type="term" value="F:DNA binding"/>
    <property type="evidence" value="ECO:0007669"/>
    <property type="project" value="UniProtKB-KW"/>
</dbReference>
<dbReference type="InterPro" id="IPR010982">
    <property type="entry name" value="Lambda_DNA-bd_dom_sf"/>
</dbReference>
<gene>
    <name evidence="2" type="ORF">LY28_00046</name>
</gene>
<evidence type="ECO:0000313" key="2">
    <source>
        <dbReference type="EMBL" id="PYG90166.1"/>
    </source>
</evidence>
<dbReference type="SUPFAM" id="SSF47413">
    <property type="entry name" value="lambda repressor-like DNA-binding domains"/>
    <property type="match status" value="1"/>
</dbReference>
<reference evidence="2 3" key="1">
    <citation type="submission" date="2018-06" db="EMBL/GenBank/DDBJ databases">
        <title>Genomic Encyclopedia of Type Strains, Phase I: the one thousand microbial genomes (KMG-I) project.</title>
        <authorList>
            <person name="Kyrpides N."/>
        </authorList>
    </citation>
    <scope>NUCLEOTIDE SEQUENCE [LARGE SCALE GENOMIC DNA]</scope>
    <source>
        <strain evidence="2 3">DSM 19573</strain>
    </source>
</reference>
<dbReference type="Pfam" id="PF02954">
    <property type="entry name" value="HTH_8"/>
    <property type="match status" value="1"/>
</dbReference>
<dbReference type="InterPro" id="IPR001387">
    <property type="entry name" value="Cro/C1-type_HTH"/>
</dbReference>
<keyword evidence="3" id="KW-1185">Reference proteome</keyword>
<organism evidence="2 3">
    <name type="scientific">Ruminiclostridium sufflavum DSM 19573</name>
    <dbReference type="NCBI Taxonomy" id="1121337"/>
    <lineage>
        <taxon>Bacteria</taxon>
        <taxon>Bacillati</taxon>
        <taxon>Bacillota</taxon>
        <taxon>Clostridia</taxon>
        <taxon>Eubacteriales</taxon>
        <taxon>Oscillospiraceae</taxon>
        <taxon>Ruminiclostridium</taxon>
    </lineage>
</organism>
<evidence type="ECO:0000313" key="3">
    <source>
        <dbReference type="Proteomes" id="UP000248132"/>
    </source>
</evidence>
<dbReference type="RefSeq" id="WP_110460150.1">
    <property type="nucleotide sequence ID" value="NZ_QKMR01000001.1"/>
</dbReference>
<accession>A0A318XPA7</accession>
<keyword evidence="2" id="KW-0238">DNA-binding</keyword>
<dbReference type="Proteomes" id="UP000248132">
    <property type="component" value="Unassembled WGS sequence"/>
</dbReference>
<dbReference type="InterPro" id="IPR002197">
    <property type="entry name" value="HTH_Fis"/>
</dbReference>
<name>A0A318XPA7_9FIRM</name>
<feature type="domain" description="HTH cro/C1-type" evidence="1">
    <location>
        <begin position="7"/>
        <end position="62"/>
    </location>
</feature>
<comment type="caution">
    <text evidence="2">The sequence shown here is derived from an EMBL/GenBank/DDBJ whole genome shotgun (WGS) entry which is preliminary data.</text>
</comment>
<protein>
    <submittedName>
        <fullName evidence="2">Cro/C1-type helix-turn-helix DNA-binding protein</fullName>
    </submittedName>
</protein>
<proteinExistence type="predicted"/>
<dbReference type="AlphaFoldDB" id="A0A318XPA7"/>
<sequence length="84" mass="9533">MTNTIELEIAIKRAGFTKRELAKKLGLSEMGLYKKINNITEFKASEISTLCEVLSIENKDEIFFAQKVEFNSTKNQQAACREVS</sequence>
<dbReference type="PROSITE" id="PS50943">
    <property type="entry name" value="HTH_CROC1"/>
    <property type="match status" value="1"/>
</dbReference>
<dbReference type="EMBL" id="QKMR01000001">
    <property type="protein sequence ID" value="PYG90166.1"/>
    <property type="molecule type" value="Genomic_DNA"/>
</dbReference>
<evidence type="ECO:0000259" key="1">
    <source>
        <dbReference type="PROSITE" id="PS50943"/>
    </source>
</evidence>